<evidence type="ECO:0000256" key="4">
    <source>
        <dbReference type="ARBA" id="ARBA00022989"/>
    </source>
</evidence>
<evidence type="ECO:0000313" key="8">
    <source>
        <dbReference type="EMBL" id="SDY03521.1"/>
    </source>
</evidence>
<dbReference type="GO" id="GO:0005886">
    <property type="term" value="C:plasma membrane"/>
    <property type="evidence" value="ECO:0007669"/>
    <property type="project" value="UniProtKB-SubCell"/>
</dbReference>
<evidence type="ECO:0000259" key="7">
    <source>
        <dbReference type="Pfam" id="PF12698"/>
    </source>
</evidence>
<feature type="transmembrane region" description="Helical" evidence="6">
    <location>
        <begin position="349"/>
        <end position="373"/>
    </location>
</feature>
<protein>
    <submittedName>
        <fullName evidence="8">ABC-2 type transport system permease protein</fullName>
    </submittedName>
</protein>
<dbReference type="Gene3D" id="3.40.1710.10">
    <property type="entry name" value="abc type-2 transporter like domain"/>
    <property type="match status" value="1"/>
</dbReference>
<dbReference type="Proteomes" id="UP000199595">
    <property type="component" value="Unassembled WGS sequence"/>
</dbReference>
<evidence type="ECO:0000256" key="1">
    <source>
        <dbReference type="ARBA" id="ARBA00004651"/>
    </source>
</evidence>
<name>A0A1H3GJQ7_9FLAO</name>
<evidence type="ECO:0000256" key="3">
    <source>
        <dbReference type="ARBA" id="ARBA00022692"/>
    </source>
</evidence>
<comment type="subcellular location">
    <subcellularLocation>
        <location evidence="1">Cell membrane</location>
        <topology evidence="1">Multi-pass membrane protein</topology>
    </subcellularLocation>
</comment>
<dbReference type="OrthoDB" id="9811522at2"/>
<feature type="transmembrane region" description="Helical" evidence="6">
    <location>
        <begin position="228"/>
        <end position="257"/>
    </location>
</feature>
<dbReference type="PANTHER" id="PTHR30294:SF47">
    <property type="entry name" value="INNER MEMBRANE TRANSPORT PERMEASE YHHJ"/>
    <property type="match status" value="1"/>
</dbReference>
<proteinExistence type="predicted"/>
<feature type="transmembrane region" description="Helical" evidence="6">
    <location>
        <begin position="21"/>
        <end position="40"/>
    </location>
</feature>
<evidence type="ECO:0000256" key="2">
    <source>
        <dbReference type="ARBA" id="ARBA00022475"/>
    </source>
</evidence>
<gene>
    <name evidence="8" type="ORF">SAMN05444411_11459</name>
</gene>
<keyword evidence="2" id="KW-1003">Cell membrane</keyword>
<feature type="transmembrane region" description="Helical" evidence="6">
    <location>
        <begin position="269"/>
        <end position="290"/>
    </location>
</feature>
<keyword evidence="4 6" id="KW-1133">Transmembrane helix</keyword>
<dbReference type="InterPro" id="IPR051449">
    <property type="entry name" value="ABC-2_transporter_component"/>
</dbReference>
<dbReference type="PANTHER" id="PTHR30294">
    <property type="entry name" value="MEMBRANE COMPONENT OF ABC TRANSPORTER YHHJ-RELATED"/>
    <property type="match status" value="1"/>
</dbReference>
<reference evidence="8 9" key="1">
    <citation type="submission" date="2016-10" db="EMBL/GenBank/DDBJ databases">
        <authorList>
            <person name="de Groot N.N."/>
        </authorList>
    </citation>
    <scope>NUCLEOTIDE SEQUENCE [LARGE SCALE GENOMIC DNA]</scope>
    <source>
        <strain evidence="8 9">DSM 24956</strain>
    </source>
</reference>
<keyword evidence="3 6" id="KW-0812">Transmembrane</keyword>
<feature type="transmembrane region" description="Helical" evidence="6">
    <location>
        <begin position="297"/>
        <end position="319"/>
    </location>
</feature>
<dbReference type="GO" id="GO:0140359">
    <property type="term" value="F:ABC-type transporter activity"/>
    <property type="evidence" value="ECO:0007669"/>
    <property type="project" value="InterPro"/>
</dbReference>
<feature type="transmembrane region" description="Helical" evidence="6">
    <location>
        <begin position="185"/>
        <end position="208"/>
    </location>
</feature>
<dbReference type="STRING" id="762486.SAMN05444411_11459"/>
<feature type="domain" description="ABC-2 type transporter transmembrane" evidence="7">
    <location>
        <begin position="19"/>
        <end position="373"/>
    </location>
</feature>
<sequence length="389" mass="44139">MKSFLHIVRREFRLLFHNKSMFIFAVILPFVSMVFFHTLLHNGVARDLPIAVIDLDNSSISRNIISQLDATPEIKVCFKPANQLEGENLIKELKVYGLVTITKNLGKNLKQGKQAIILNQFNSNLLLPSGLENKAFKRAIGTISASINIQKQLKQGVYINQAKTNYQPITSNNHVLSNPYTNYSYYLNSGFLTLFFQIFVILTTIYCFGNDLKYNKGEKLYNIGKGNLITIIFGKITPYTLWYFLVGLIMLFTMFIWGDFPLNGNKAAIILSIFLLIISSQAYAILFIAISKSFREALTFGSGFAAVSLSFSGITFPIYGMPKILQWVSQLFPFTHFFNLFLDQTQRGIPVYFSFYSIAFLVALTIIPVFIVFKKLKSLLIKGSYPNTI</sequence>
<evidence type="ECO:0000256" key="6">
    <source>
        <dbReference type="SAM" id="Phobius"/>
    </source>
</evidence>
<dbReference type="EMBL" id="FNNJ01000014">
    <property type="protein sequence ID" value="SDY03521.1"/>
    <property type="molecule type" value="Genomic_DNA"/>
</dbReference>
<dbReference type="Pfam" id="PF12698">
    <property type="entry name" value="ABC2_membrane_3"/>
    <property type="match status" value="1"/>
</dbReference>
<keyword evidence="9" id="KW-1185">Reference proteome</keyword>
<dbReference type="AlphaFoldDB" id="A0A1H3GJQ7"/>
<organism evidence="8 9">
    <name type="scientific">Lutibacter oricola</name>
    <dbReference type="NCBI Taxonomy" id="762486"/>
    <lineage>
        <taxon>Bacteria</taxon>
        <taxon>Pseudomonadati</taxon>
        <taxon>Bacteroidota</taxon>
        <taxon>Flavobacteriia</taxon>
        <taxon>Flavobacteriales</taxon>
        <taxon>Flavobacteriaceae</taxon>
        <taxon>Lutibacter</taxon>
    </lineage>
</organism>
<keyword evidence="5 6" id="KW-0472">Membrane</keyword>
<evidence type="ECO:0000313" key="9">
    <source>
        <dbReference type="Proteomes" id="UP000199595"/>
    </source>
</evidence>
<accession>A0A1H3GJQ7</accession>
<dbReference type="RefSeq" id="WP_090126331.1">
    <property type="nucleotide sequence ID" value="NZ_FNNJ01000014.1"/>
</dbReference>
<evidence type="ECO:0000256" key="5">
    <source>
        <dbReference type="ARBA" id="ARBA00023136"/>
    </source>
</evidence>
<dbReference type="InterPro" id="IPR013525">
    <property type="entry name" value="ABC2_TM"/>
</dbReference>